<dbReference type="EMBL" id="KZ308926">
    <property type="protein sequence ID" value="KAG8235583.1"/>
    <property type="molecule type" value="Genomic_DNA"/>
</dbReference>
<organism evidence="4 5">
    <name type="scientific">Ladona fulva</name>
    <name type="common">Scarce chaser dragonfly</name>
    <name type="synonym">Libellula fulva</name>
    <dbReference type="NCBI Taxonomy" id="123851"/>
    <lineage>
        <taxon>Eukaryota</taxon>
        <taxon>Metazoa</taxon>
        <taxon>Ecdysozoa</taxon>
        <taxon>Arthropoda</taxon>
        <taxon>Hexapoda</taxon>
        <taxon>Insecta</taxon>
        <taxon>Pterygota</taxon>
        <taxon>Palaeoptera</taxon>
        <taxon>Odonata</taxon>
        <taxon>Epiprocta</taxon>
        <taxon>Anisoptera</taxon>
        <taxon>Libelluloidea</taxon>
        <taxon>Libellulidae</taxon>
        <taxon>Ladona</taxon>
    </lineage>
</organism>
<dbReference type="Pfam" id="PF00379">
    <property type="entry name" value="Chitin_bind_4"/>
    <property type="match status" value="1"/>
</dbReference>
<evidence type="ECO:0000313" key="4">
    <source>
        <dbReference type="EMBL" id="KAG8235583.1"/>
    </source>
</evidence>
<accession>A0A8K0KJT0</accession>
<evidence type="ECO:0000256" key="3">
    <source>
        <dbReference type="SAM" id="SignalP"/>
    </source>
</evidence>
<keyword evidence="5" id="KW-1185">Reference proteome</keyword>
<name>A0A8K0KJT0_LADFU</name>
<dbReference type="InterPro" id="IPR031311">
    <property type="entry name" value="CHIT_BIND_RR_consensus"/>
</dbReference>
<feature type="signal peptide" evidence="3">
    <location>
        <begin position="1"/>
        <end position="17"/>
    </location>
</feature>
<dbReference type="PROSITE" id="PS00233">
    <property type="entry name" value="CHIT_BIND_RR_1"/>
    <property type="match status" value="1"/>
</dbReference>
<dbReference type="PANTHER" id="PTHR10380:SF173">
    <property type="entry name" value="CUTICULAR PROTEIN 47EF, ISOFORM C-RELATED"/>
    <property type="match status" value="1"/>
</dbReference>
<evidence type="ECO:0000256" key="2">
    <source>
        <dbReference type="PROSITE-ProRule" id="PRU00497"/>
    </source>
</evidence>
<dbReference type="PANTHER" id="PTHR10380">
    <property type="entry name" value="CUTICLE PROTEIN"/>
    <property type="match status" value="1"/>
</dbReference>
<protein>
    <submittedName>
        <fullName evidence="4">Uncharacterized protein</fullName>
    </submittedName>
</protein>
<dbReference type="InterPro" id="IPR050468">
    <property type="entry name" value="Cuticle_Struct_Prot"/>
</dbReference>
<dbReference type="Proteomes" id="UP000792457">
    <property type="component" value="Unassembled WGS sequence"/>
</dbReference>
<evidence type="ECO:0000256" key="1">
    <source>
        <dbReference type="ARBA" id="ARBA00022460"/>
    </source>
</evidence>
<keyword evidence="3" id="KW-0732">Signal</keyword>
<evidence type="ECO:0000313" key="5">
    <source>
        <dbReference type="Proteomes" id="UP000792457"/>
    </source>
</evidence>
<feature type="chain" id="PRO_5035465572" evidence="3">
    <location>
        <begin position="18"/>
        <end position="141"/>
    </location>
</feature>
<proteinExistence type="predicted"/>
<keyword evidence="1 2" id="KW-0193">Cuticle</keyword>
<reference evidence="4" key="2">
    <citation type="submission" date="2017-10" db="EMBL/GenBank/DDBJ databases">
        <title>Ladona fulva Genome sequencing and assembly.</title>
        <authorList>
            <person name="Murali S."/>
            <person name="Richards S."/>
            <person name="Bandaranaike D."/>
            <person name="Bellair M."/>
            <person name="Blankenburg K."/>
            <person name="Chao H."/>
            <person name="Dinh H."/>
            <person name="Doddapaneni H."/>
            <person name="Dugan-Rocha S."/>
            <person name="Elkadiri S."/>
            <person name="Gnanaolivu R."/>
            <person name="Hernandez B."/>
            <person name="Skinner E."/>
            <person name="Javaid M."/>
            <person name="Lee S."/>
            <person name="Li M."/>
            <person name="Ming W."/>
            <person name="Munidasa M."/>
            <person name="Muniz J."/>
            <person name="Nguyen L."/>
            <person name="Hughes D."/>
            <person name="Osuji N."/>
            <person name="Pu L.-L."/>
            <person name="Puazo M."/>
            <person name="Qu C."/>
            <person name="Quiroz J."/>
            <person name="Raj R."/>
            <person name="Weissenberger G."/>
            <person name="Xin Y."/>
            <person name="Zou X."/>
            <person name="Han Y."/>
            <person name="Worley K."/>
            <person name="Muzny D."/>
            <person name="Gibbs R."/>
        </authorList>
    </citation>
    <scope>NUCLEOTIDE SEQUENCE</scope>
    <source>
        <strain evidence="4">Sampled in the wild</strain>
    </source>
</reference>
<dbReference type="OrthoDB" id="8187975at2759"/>
<dbReference type="PRINTS" id="PR00947">
    <property type="entry name" value="CUTICLE"/>
</dbReference>
<dbReference type="GO" id="GO:0062129">
    <property type="term" value="C:chitin-based extracellular matrix"/>
    <property type="evidence" value="ECO:0007669"/>
    <property type="project" value="TreeGrafter"/>
</dbReference>
<sequence>MIPAIILASSLVLAVLGAPQQSNTTPIPILRYESEVNHDGSYKYSYETGNEIQVEETGVLKNPGVEGQEAQSAVGSFSYTAPDGTRITVTYTADENGFQPQGAHLPTPPPIPEAIQRALDYIASLPPEKRQGDQGGQRRRR</sequence>
<comment type="caution">
    <text evidence="4">The sequence shown here is derived from an EMBL/GenBank/DDBJ whole genome shotgun (WGS) entry which is preliminary data.</text>
</comment>
<dbReference type="InterPro" id="IPR000618">
    <property type="entry name" value="Insect_cuticle"/>
</dbReference>
<dbReference type="GO" id="GO:0008010">
    <property type="term" value="F:structural constituent of chitin-based larval cuticle"/>
    <property type="evidence" value="ECO:0007669"/>
    <property type="project" value="TreeGrafter"/>
</dbReference>
<dbReference type="AlphaFoldDB" id="A0A8K0KJT0"/>
<gene>
    <name evidence="4" type="ORF">J437_LFUL015438</name>
</gene>
<dbReference type="PROSITE" id="PS51155">
    <property type="entry name" value="CHIT_BIND_RR_2"/>
    <property type="match status" value="1"/>
</dbReference>
<reference evidence="4" key="1">
    <citation type="submission" date="2013-04" db="EMBL/GenBank/DDBJ databases">
        <authorList>
            <person name="Qu J."/>
            <person name="Murali S.C."/>
            <person name="Bandaranaike D."/>
            <person name="Bellair M."/>
            <person name="Blankenburg K."/>
            <person name="Chao H."/>
            <person name="Dinh H."/>
            <person name="Doddapaneni H."/>
            <person name="Downs B."/>
            <person name="Dugan-Rocha S."/>
            <person name="Elkadiri S."/>
            <person name="Gnanaolivu R.D."/>
            <person name="Hernandez B."/>
            <person name="Javaid M."/>
            <person name="Jayaseelan J.C."/>
            <person name="Lee S."/>
            <person name="Li M."/>
            <person name="Ming W."/>
            <person name="Munidasa M."/>
            <person name="Muniz J."/>
            <person name="Nguyen L."/>
            <person name="Ongeri F."/>
            <person name="Osuji N."/>
            <person name="Pu L.-L."/>
            <person name="Puazo M."/>
            <person name="Qu C."/>
            <person name="Quiroz J."/>
            <person name="Raj R."/>
            <person name="Weissenberger G."/>
            <person name="Xin Y."/>
            <person name="Zou X."/>
            <person name="Han Y."/>
            <person name="Richards S."/>
            <person name="Worley K."/>
            <person name="Muzny D."/>
            <person name="Gibbs R."/>
        </authorList>
    </citation>
    <scope>NUCLEOTIDE SEQUENCE</scope>
    <source>
        <strain evidence="4">Sampled in the wild</strain>
    </source>
</reference>